<dbReference type="SUPFAM" id="SSF81653">
    <property type="entry name" value="Calcium ATPase, transduction domain A"/>
    <property type="match status" value="1"/>
</dbReference>
<dbReference type="GO" id="GO:0016463">
    <property type="term" value="F:P-type zinc transporter activity"/>
    <property type="evidence" value="ECO:0007669"/>
    <property type="project" value="UniProtKB-EC"/>
</dbReference>
<keyword evidence="4 10" id="KW-0479">Metal-binding</keyword>
<dbReference type="InterPro" id="IPR036412">
    <property type="entry name" value="HAD-like_sf"/>
</dbReference>
<dbReference type="Pfam" id="PF00702">
    <property type="entry name" value="Hydrolase"/>
    <property type="match status" value="1"/>
</dbReference>
<dbReference type="SFLD" id="SFLDS00003">
    <property type="entry name" value="Haloacid_Dehalogenase"/>
    <property type="match status" value="1"/>
</dbReference>
<keyword evidence="5" id="KW-1278">Translocase</keyword>
<dbReference type="GO" id="GO:0046872">
    <property type="term" value="F:metal ion binding"/>
    <property type="evidence" value="ECO:0007669"/>
    <property type="project" value="UniProtKB-KW"/>
</dbReference>
<keyword evidence="7 10" id="KW-0472">Membrane</keyword>
<dbReference type="GO" id="GO:0005886">
    <property type="term" value="C:plasma membrane"/>
    <property type="evidence" value="ECO:0007669"/>
    <property type="project" value="UniProtKB-SubCell"/>
</dbReference>
<comment type="catalytic activity">
    <reaction evidence="9">
        <text>Zn(2+)(in) + ATP + H2O = Zn(2+)(out) + ADP + phosphate + H(+)</text>
        <dbReference type="Rhea" id="RHEA:20621"/>
        <dbReference type="ChEBI" id="CHEBI:15377"/>
        <dbReference type="ChEBI" id="CHEBI:15378"/>
        <dbReference type="ChEBI" id="CHEBI:29105"/>
        <dbReference type="ChEBI" id="CHEBI:30616"/>
        <dbReference type="ChEBI" id="CHEBI:43474"/>
        <dbReference type="ChEBI" id="CHEBI:456216"/>
        <dbReference type="EC" id="7.2.2.12"/>
    </reaction>
</comment>
<evidence type="ECO:0000256" key="1">
    <source>
        <dbReference type="ARBA" id="ARBA00004370"/>
    </source>
</evidence>
<dbReference type="InterPro" id="IPR059000">
    <property type="entry name" value="ATPase_P-type_domA"/>
</dbReference>
<evidence type="ECO:0000259" key="11">
    <source>
        <dbReference type="Pfam" id="PF00122"/>
    </source>
</evidence>
<evidence type="ECO:0000256" key="7">
    <source>
        <dbReference type="ARBA" id="ARBA00023136"/>
    </source>
</evidence>
<sequence length="660" mass="72677">MCQNEEHCCSTGQHQNNTHAFNNWIIFSFVLLGFGVFIDYYSKFYTINLPYYEEVEGFVSQHISVSVFYGLLRFLFYFIATLPVAYPVMKSSIEEIKNKNFFNEFTLMSVACIGAFALGEYSEALGVMLFYTCGEYLQSIAVKRARKSIKDLLSVKITQARVWRDGGWQSIPPKEVNIGDILEVRVGEKIPIDGKLVSDKARLNTAAITGESKPISVGKGEKIFSGVINLENVIQMEATTAYEDSSVQRILKIVEDASHRKAGTELMVRKLAKIYTPIVFALAVMISIVPLFLVSNYQFSEWFYRSLIFLVISCPCALVISIPLGYFGGLGAASKNGILFKGASYLEKIVNVDTLVVDKTGTLTKGVFAINKIEISSEYDKAKMMGMIAGIEEKSTHPIAKAITAFVQTKEWNIPMADEVKEIPGSGLLGMIEGKLLCIGNKDLLSKQGVATPSFFEKMVETIVFIAYDGSYVGYITIADKIKPDAKESITKLRRIGIKHFVMLSGDNHQVTNKIAKELHIEKAIGNLLPEDKLKEFETIKAQSAGNTAYMGDGINDAPVIASADIGISMGALGSDVAVETADVVIQNDEPSKLATAMKIGKTTRNIIWENIGLAFGVKIIILTLGTFGEATLWEAVFADVGVALLAVFNACRIQMVRFR</sequence>
<dbReference type="SUPFAM" id="SSF56784">
    <property type="entry name" value="HAD-like"/>
    <property type="match status" value="1"/>
</dbReference>
<dbReference type="InterPro" id="IPR018303">
    <property type="entry name" value="ATPase_P-typ_P_site"/>
</dbReference>
<feature type="domain" description="P-type ATPase A" evidence="11">
    <location>
        <begin position="158"/>
        <end position="254"/>
    </location>
</feature>
<dbReference type="Pfam" id="PF00122">
    <property type="entry name" value="E1-E2_ATPase"/>
    <property type="match status" value="1"/>
</dbReference>
<dbReference type="InterPro" id="IPR044492">
    <property type="entry name" value="P_typ_ATPase_HD_dom"/>
</dbReference>
<dbReference type="InterPro" id="IPR023298">
    <property type="entry name" value="ATPase_P-typ_TM_dom_sf"/>
</dbReference>
<dbReference type="AlphaFoldDB" id="A0A1G7DQ82"/>
<dbReference type="NCBIfam" id="TIGR01512">
    <property type="entry name" value="ATPase-IB2_Cd"/>
    <property type="match status" value="1"/>
</dbReference>
<dbReference type="InterPro" id="IPR051014">
    <property type="entry name" value="Cation_Transport_ATPase_IB"/>
</dbReference>
<evidence type="ECO:0000313" key="13">
    <source>
        <dbReference type="Proteomes" id="UP000198517"/>
    </source>
</evidence>
<keyword evidence="10" id="KW-1003">Cell membrane</keyword>
<name>A0A1G7DQ82_9FLAO</name>
<feature type="transmembrane region" description="Helical" evidence="10">
    <location>
        <begin position="21"/>
        <end position="42"/>
    </location>
</feature>
<feature type="transmembrane region" description="Helical" evidence="10">
    <location>
        <begin position="632"/>
        <end position="652"/>
    </location>
</feature>
<evidence type="ECO:0000256" key="9">
    <source>
        <dbReference type="ARBA" id="ARBA00047308"/>
    </source>
</evidence>
<dbReference type="EMBL" id="FNAS01000012">
    <property type="protein sequence ID" value="SDE53589.1"/>
    <property type="molecule type" value="Genomic_DNA"/>
</dbReference>
<comment type="similarity">
    <text evidence="2 10">Belongs to the cation transport ATPase (P-type) (TC 3.A.3) family. Type IB subfamily.</text>
</comment>
<accession>A0A1G7DQ82</accession>
<dbReference type="EC" id="7.2.2.12" evidence="8"/>
<keyword evidence="6 10" id="KW-1133">Transmembrane helix</keyword>
<evidence type="ECO:0000256" key="5">
    <source>
        <dbReference type="ARBA" id="ARBA00022967"/>
    </source>
</evidence>
<comment type="subcellular location">
    <subcellularLocation>
        <location evidence="10">Cell membrane</location>
    </subcellularLocation>
    <subcellularLocation>
        <location evidence="1">Membrane</location>
    </subcellularLocation>
</comment>
<dbReference type="InterPro" id="IPR023214">
    <property type="entry name" value="HAD_sf"/>
</dbReference>
<evidence type="ECO:0000256" key="8">
    <source>
        <dbReference type="ARBA" id="ARBA00039097"/>
    </source>
</evidence>
<keyword evidence="3 10" id="KW-0812">Transmembrane</keyword>
<evidence type="ECO:0000256" key="10">
    <source>
        <dbReference type="RuleBase" id="RU362081"/>
    </source>
</evidence>
<feature type="transmembrane region" description="Helical" evidence="10">
    <location>
        <begin position="274"/>
        <end position="295"/>
    </location>
</feature>
<gene>
    <name evidence="12" type="ORF">SAMN05421544_1128</name>
</gene>
<proteinExistence type="inferred from homology"/>
<evidence type="ECO:0000256" key="3">
    <source>
        <dbReference type="ARBA" id="ARBA00022692"/>
    </source>
</evidence>
<dbReference type="SFLD" id="SFLDG00002">
    <property type="entry name" value="C1.7:_P-type_atpase_like"/>
    <property type="match status" value="1"/>
</dbReference>
<reference evidence="12 13" key="1">
    <citation type="submission" date="2016-10" db="EMBL/GenBank/DDBJ databases">
        <authorList>
            <person name="de Groot N.N."/>
        </authorList>
    </citation>
    <scope>NUCLEOTIDE SEQUENCE [LARGE SCALE GENOMIC DNA]</scope>
    <source>
        <strain evidence="12 13">DSM 24015</strain>
    </source>
</reference>
<dbReference type="PANTHER" id="PTHR48085:SF5">
    <property type="entry name" value="CADMIUM_ZINC-TRANSPORTING ATPASE HMA4-RELATED"/>
    <property type="match status" value="1"/>
</dbReference>
<keyword evidence="10" id="KW-0547">Nucleotide-binding</keyword>
<dbReference type="NCBIfam" id="TIGR01525">
    <property type="entry name" value="ATPase-IB_hvy"/>
    <property type="match status" value="1"/>
</dbReference>
<dbReference type="InterPro" id="IPR027256">
    <property type="entry name" value="P-typ_ATPase_IB"/>
</dbReference>
<dbReference type="InterPro" id="IPR008250">
    <property type="entry name" value="ATPase_P-typ_transduc_dom_A_sf"/>
</dbReference>
<dbReference type="GO" id="GO:0016887">
    <property type="term" value="F:ATP hydrolysis activity"/>
    <property type="evidence" value="ECO:0007669"/>
    <property type="project" value="InterPro"/>
</dbReference>
<evidence type="ECO:0000256" key="4">
    <source>
        <dbReference type="ARBA" id="ARBA00022723"/>
    </source>
</evidence>
<dbReference type="RefSeq" id="WP_092736985.1">
    <property type="nucleotide sequence ID" value="NZ_FNAS01000012.1"/>
</dbReference>
<organism evidence="12 13">
    <name type="scientific">Riemerella columbipharyngis</name>
    <dbReference type="NCBI Taxonomy" id="1071918"/>
    <lineage>
        <taxon>Bacteria</taxon>
        <taxon>Pseudomonadati</taxon>
        <taxon>Bacteroidota</taxon>
        <taxon>Flavobacteriia</taxon>
        <taxon>Flavobacteriales</taxon>
        <taxon>Weeksellaceae</taxon>
        <taxon>Riemerella</taxon>
    </lineage>
</organism>
<dbReference type="Gene3D" id="2.70.150.10">
    <property type="entry name" value="Calcium-transporting ATPase, cytoplasmic transduction domain A"/>
    <property type="match status" value="1"/>
</dbReference>
<dbReference type="Gene3D" id="3.40.50.1000">
    <property type="entry name" value="HAD superfamily/HAD-like"/>
    <property type="match status" value="1"/>
</dbReference>
<dbReference type="InterPro" id="IPR023299">
    <property type="entry name" value="ATPase_P-typ_cyto_dom_N"/>
</dbReference>
<dbReference type="InterPro" id="IPR001757">
    <property type="entry name" value="P_typ_ATPase"/>
</dbReference>
<feature type="transmembrane region" description="Helical" evidence="10">
    <location>
        <begin position="307"/>
        <end position="327"/>
    </location>
</feature>
<dbReference type="OrthoDB" id="1521937at2"/>
<dbReference type="GO" id="GO:0015086">
    <property type="term" value="F:cadmium ion transmembrane transporter activity"/>
    <property type="evidence" value="ECO:0007669"/>
    <property type="project" value="TreeGrafter"/>
</dbReference>
<keyword evidence="13" id="KW-1185">Reference proteome</keyword>
<protein>
    <recommendedName>
        <fullName evidence="8">P-type Zn(2+) transporter</fullName>
        <ecNumber evidence="8">7.2.2.12</ecNumber>
    </recommendedName>
</protein>
<dbReference type="Gene3D" id="3.40.1110.10">
    <property type="entry name" value="Calcium-transporting ATPase, cytoplasmic domain N"/>
    <property type="match status" value="1"/>
</dbReference>
<dbReference type="GO" id="GO:0005524">
    <property type="term" value="F:ATP binding"/>
    <property type="evidence" value="ECO:0007669"/>
    <property type="project" value="UniProtKB-UniRule"/>
</dbReference>
<keyword evidence="10" id="KW-0067">ATP-binding</keyword>
<dbReference type="SFLD" id="SFLDF00027">
    <property type="entry name" value="p-type_atpase"/>
    <property type="match status" value="1"/>
</dbReference>
<feature type="transmembrane region" description="Helical" evidence="10">
    <location>
        <begin position="607"/>
        <end position="626"/>
    </location>
</feature>
<evidence type="ECO:0000313" key="12">
    <source>
        <dbReference type="EMBL" id="SDE53589.1"/>
    </source>
</evidence>
<dbReference type="STRING" id="1071918.SAMN05421544_1128"/>
<evidence type="ECO:0000256" key="6">
    <source>
        <dbReference type="ARBA" id="ARBA00022989"/>
    </source>
</evidence>
<dbReference type="SUPFAM" id="SSF81665">
    <property type="entry name" value="Calcium ATPase, transmembrane domain M"/>
    <property type="match status" value="1"/>
</dbReference>
<evidence type="ECO:0000256" key="2">
    <source>
        <dbReference type="ARBA" id="ARBA00006024"/>
    </source>
</evidence>
<dbReference type="PROSITE" id="PS00154">
    <property type="entry name" value="ATPASE_E1_E2"/>
    <property type="match status" value="1"/>
</dbReference>
<dbReference type="PRINTS" id="PR00119">
    <property type="entry name" value="CATATPASE"/>
</dbReference>
<dbReference type="Proteomes" id="UP000198517">
    <property type="component" value="Unassembled WGS sequence"/>
</dbReference>
<feature type="transmembrane region" description="Helical" evidence="10">
    <location>
        <begin position="62"/>
        <end position="89"/>
    </location>
</feature>
<dbReference type="PANTHER" id="PTHR48085">
    <property type="entry name" value="CADMIUM/ZINC-TRANSPORTING ATPASE HMA2-RELATED"/>
    <property type="match status" value="1"/>
</dbReference>
<dbReference type="NCBIfam" id="TIGR01494">
    <property type="entry name" value="ATPase_P-type"/>
    <property type="match status" value="1"/>
</dbReference>